<dbReference type="eggNOG" id="COG1039">
    <property type="taxonomic scope" value="Bacteria"/>
</dbReference>
<keyword evidence="14" id="KW-1185">Reference proteome</keyword>
<dbReference type="AlphaFoldDB" id="U7DCR0"/>
<dbReference type="SUPFAM" id="SSF53098">
    <property type="entry name" value="Ribonuclease H-like"/>
    <property type="match status" value="1"/>
</dbReference>
<dbReference type="GO" id="GO:0043137">
    <property type="term" value="P:DNA replication, removal of RNA primer"/>
    <property type="evidence" value="ECO:0007669"/>
    <property type="project" value="TreeGrafter"/>
</dbReference>
<evidence type="ECO:0000256" key="7">
    <source>
        <dbReference type="ARBA" id="ARBA00022723"/>
    </source>
</evidence>
<evidence type="ECO:0000256" key="11">
    <source>
        <dbReference type="RuleBase" id="RU003515"/>
    </source>
</evidence>
<keyword evidence="7 10" id="KW-0479">Metal-binding</keyword>
<feature type="binding site" evidence="10">
    <location>
        <position position="94"/>
    </location>
    <ligand>
        <name>a divalent metal cation</name>
        <dbReference type="ChEBI" id="CHEBI:60240"/>
    </ligand>
</feature>
<evidence type="ECO:0000256" key="3">
    <source>
        <dbReference type="ARBA" id="ARBA00004496"/>
    </source>
</evidence>
<dbReference type="Proteomes" id="UP000017148">
    <property type="component" value="Unassembled WGS sequence"/>
</dbReference>
<feature type="binding site" evidence="10">
    <location>
        <position position="204"/>
    </location>
    <ligand>
        <name>a divalent metal cation</name>
        <dbReference type="ChEBI" id="CHEBI:60240"/>
    </ligand>
</feature>
<comment type="subcellular location">
    <subcellularLocation>
        <location evidence="3">Cytoplasm</location>
    </subcellularLocation>
</comment>
<dbReference type="GO" id="GO:0005737">
    <property type="term" value="C:cytoplasm"/>
    <property type="evidence" value="ECO:0007669"/>
    <property type="project" value="UniProtKB-SubCell"/>
</dbReference>
<comment type="function">
    <text evidence="2 11">Endonuclease that specifically degrades the RNA of RNA-DNA hybrids.</text>
</comment>
<comment type="cofactor">
    <cofactor evidence="10">
        <name>Mn(2+)</name>
        <dbReference type="ChEBI" id="CHEBI:29035"/>
    </cofactor>
    <cofactor evidence="10">
        <name>Mg(2+)</name>
        <dbReference type="ChEBI" id="CHEBI:18420"/>
    </cofactor>
    <text evidence="10">Manganese or magnesium. Binds 1 divalent metal ion per monomer in the absence of substrate. May bind a second metal ion after substrate binding.</text>
</comment>
<proteinExistence type="inferred from homology"/>
<dbReference type="GO" id="GO:0003723">
    <property type="term" value="F:RNA binding"/>
    <property type="evidence" value="ECO:0007669"/>
    <property type="project" value="UniProtKB-UniRule"/>
</dbReference>
<keyword evidence="8 10" id="KW-0255">Endonuclease</keyword>
<gene>
    <name evidence="13" type="ORF">CALK_0145</name>
</gene>
<dbReference type="EMBL" id="ASJR01000001">
    <property type="protein sequence ID" value="ERP39348.1"/>
    <property type="molecule type" value="Genomic_DNA"/>
</dbReference>
<evidence type="ECO:0000313" key="13">
    <source>
        <dbReference type="EMBL" id="ERP39348.1"/>
    </source>
</evidence>
<dbReference type="PROSITE" id="PS51975">
    <property type="entry name" value="RNASE_H_2"/>
    <property type="match status" value="1"/>
</dbReference>
<sequence length="301" mass="33890">MSQFSIKPEIHTAVKSREEHLLKAGIEIRTEKEIPYGTIYTVEGPRETGKITLYYSRKKGLSLVRNTKNEVAQKAEDIIFDRQPVQFHPRIGTDEAGKGDLFGPLVCCAFYIETAQMEQELRQIGIRDSKRLKDSAIHAMAHTIMTRWPDHYVLVAPRMKTYNNLYDSIGNLNKLLGWMHGRAMADLAARWNERGAPVTHAVADKFGPSQHITNSVGGLEELTIEAVTKGEEKELAIAAASIIARSSFVQALSKLQKTYDIDFPLGCANRVIPVAKKFFHIHGKERGAEVMKMHFKTVKNM</sequence>
<dbReference type="InterPro" id="IPR024567">
    <property type="entry name" value="RNase_HII/HIII_dom"/>
</dbReference>
<protein>
    <recommendedName>
        <fullName evidence="11">Ribonuclease</fullName>
        <ecNumber evidence="11">3.1.26.4</ecNumber>
    </recommendedName>
</protein>
<dbReference type="GO" id="GO:0006298">
    <property type="term" value="P:mismatch repair"/>
    <property type="evidence" value="ECO:0007669"/>
    <property type="project" value="TreeGrafter"/>
</dbReference>
<dbReference type="GO" id="GO:0046872">
    <property type="term" value="F:metal ion binding"/>
    <property type="evidence" value="ECO:0007669"/>
    <property type="project" value="UniProtKB-KW"/>
</dbReference>
<dbReference type="PANTHER" id="PTHR10954">
    <property type="entry name" value="RIBONUCLEASE H2 SUBUNIT A"/>
    <property type="match status" value="1"/>
</dbReference>
<keyword evidence="9 10" id="KW-0378">Hydrolase</keyword>
<keyword evidence="6 10" id="KW-0540">Nuclease</keyword>
<dbReference type="PATRIC" id="fig|1313304.3.peg.136"/>
<dbReference type="RefSeq" id="WP_022635708.1">
    <property type="nucleotide sequence ID" value="NZ_ASJR01000001.1"/>
</dbReference>
<dbReference type="CDD" id="cd06590">
    <property type="entry name" value="RNase_HII_bacteria_HIII_like"/>
    <property type="match status" value="1"/>
</dbReference>
<evidence type="ECO:0000256" key="2">
    <source>
        <dbReference type="ARBA" id="ARBA00004065"/>
    </source>
</evidence>
<dbReference type="GO" id="GO:0032299">
    <property type="term" value="C:ribonuclease H2 complex"/>
    <property type="evidence" value="ECO:0007669"/>
    <property type="project" value="TreeGrafter"/>
</dbReference>
<dbReference type="Gene3D" id="3.30.420.10">
    <property type="entry name" value="Ribonuclease H-like superfamily/Ribonuclease H"/>
    <property type="match status" value="1"/>
</dbReference>
<dbReference type="InterPro" id="IPR001352">
    <property type="entry name" value="RNase_HII/HIII"/>
</dbReference>
<evidence type="ECO:0000256" key="5">
    <source>
        <dbReference type="ARBA" id="ARBA00022490"/>
    </source>
</evidence>
<dbReference type="Pfam" id="PF01351">
    <property type="entry name" value="RNase_HII"/>
    <property type="match status" value="1"/>
</dbReference>
<dbReference type="InterPro" id="IPR012337">
    <property type="entry name" value="RNaseH-like_sf"/>
</dbReference>
<name>U7DCR0_9BACT</name>
<comment type="catalytic activity">
    <reaction evidence="1 10 11">
        <text>Endonucleolytic cleavage to 5'-phosphomonoester.</text>
        <dbReference type="EC" id="3.1.26.4"/>
    </reaction>
</comment>
<evidence type="ECO:0000256" key="4">
    <source>
        <dbReference type="ARBA" id="ARBA00008378"/>
    </source>
</evidence>
<dbReference type="STRING" id="1313304.CALK_0145"/>
<comment type="caution">
    <text evidence="13">The sequence shown here is derived from an EMBL/GenBank/DDBJ whole genome shotgun (WGS) entry which is preliminary data.</text>
</comment>
<dbReference type="PANTHER" id="PTHR10954:SF23">
    <property type="entry name" value="RIBONUCLEASE"/>
    <property type="match status" value="1"/>
</dbReference>
<evidence type="ECO:0000313" key="14">
    <source>
        <dbReference type="Proteomes" id="UP000017148"/>
    </source>
</evidence>
<evidence type="ECO:0000256" key="10">
    <source>
        <dbReference type="PROSITE-ProRule" id="PRU01319"/>
    </source>
</evidence>
<feature type="binding site" evidence="10">
    <location>
        <position position="95"/>
    </location>
    <ligand>
        <name>a divalent metal cation</name>
        <dbReference type="ChEBI" id="CHEBI:60240"/>
    </ligand>
</feature>
<dbReference type="EC" id="3.1.26.4" evidence="11"/>
<dbReference type="OrthoDB" id="9777935at2"/>
<dbReference type="GO" id="GO:0004523">
    <property type="term" value="F:RNA-DNA hybrid ribonuclease activity"/>
    <property type="evidence" value="ECO:0007669"/>
    <property type="project" value="UniProtKB-UniRule"/>
</dbReference>
<evidence type="ECO:0000256" key="6">
    <source>
        <dbReference type="ARBA" id="ARBA00022722"/>
    </source>
</evidence>
<evidence type="ECO:0000256" key="1">
    <source>
        <dbReference type="ARBA" id="ARBA00000077"/>
    </source>
</evidence>
<organism evidence="13 14">
    <name type="scientific">Chitinivibrio alkaliphilus ACht1</name>
    <dbReference type="NCBI Taxonomy" id="1313304"/>
    <lineage>
        <taxon>Bacteria</taxon>
        <taxon>Pseudomonadati</taxon>
        <taxon>Fibrobacterota</taxon>
        <taxon>Chitinivibrionia</taxon>
        <taxon>Chitinivibrionales</taxon>
        <taxon>Chitinivibrionaceae</taxon>
        <taxon>Chitinivibrio</taxon>
    </lineage>
</organism>
<comment type="similarity">
    <text evidence="4">Belongs to the RNase HII family. RnhC subfamily.</text>
</comment>
<evidence type="ECO:0000256" key="8">
    <source>
        <dbReference type="ARBA" id="ARBA00022759"/>
    </source>
</evidence>
<reference evidence="13 14" key="1">
    <citation type="journal article" date="2013" name="Environ. Microbiol.">
        <title>Genome analysis of Chitinivibrio alkaliphilus gen. nov., sp. nov., a novel extremely haloalkaliphilic anaerobic chitinolytic bacterium from the candidate phylum Termite Group 3.</title>
        <authorList>
            <person name="Sorokin D.Y."/>
            <person name="Gumerov V.M."/>
            <person name="Rakitin A.L."/>
            <person name="Beletsky A.V."/>
            <person name="Damste J.S."/>
            <person name="Muyzer G."/>
            <person name="Mardanov A.V."/>
            <person name="Ravin N.V."/>
        </authorList>
    </citation>
    <scope>NUCLEOTIDE SEQUENCE [LARGE SCALE GENOMIC DNA]</scope>
    <source>
        <strain evidence="13 14">ACht1</strain>
    </source>
</reference>
<evidence type="ECO:0000259" key="12">
    <source>
        <dbReference type="PROSITE" id="PS51975"/>
    </source>
</evidence>
<dbReference type="InterPro" id="IPR036397">
    <property type="entry name" value="RNaseH_sf"/>
</dbReference>
<evidence type="ECO:0000256" key="9">
    <source>
        <dbReference type="ARBA" id="ARBA00022801"/>
    </source>
</evidence>
<keyword evidence="5" id="KW-0963">Cytoplasm</keyword>
<feature type="domain" description="RNase H type-2" evidence="12">
    <location>
        <begin position="88"/>
        <end position="301"/>
    </location>
</feature>
<accession>U7DCR0</accession>